<organism evidence="2 3">
    <name type="scientific">Tulasnella calospora MUT 4182</name>
    <dbReference type="NCBI Taxonomy" id="1051891"/>
    <lineage>
        <taxon>Eukaryota</taxon>
        <taxon>Fungi</taxon>
        <taxon>Dikarya</taxon>
        <taxon>Basidiomycota</taxon>
        <taxon>Agaricomycotina</taxon>
        <taxon>Agaricomycetes</taxon>
        <taxon>Cantharellales</taxon>
        <taxon>Tulasnellaceae</taxon>
        <taxon>Tulasnella</taxon>
    </lineage>
</organism>
<accession>A0A0C3QW07</accession>
<feature type="compositionally biased region" description="Basic and acidic residues" evidence="1">
    <location>
        <begin position="1"/>
        <end position="13"/>
    </location>
</feature>
<name>A0A0C3QW07_9AGAM</name>
<dbReference type="GO" id="GO:0008168">
    <property type="term" value="F:methyltransferase activity"/>
    <property type="evidence" value="ECO:0007669"/>
    <property type="project" value="TreeGrafter"/>
</dbReference>
<dbReference type="Proteomes" id="UP000054248">
    <property type="component" value="Unassembled WGS sequence"/>
</dbReference>
<dbReference type="EMBL" id="KN822951">
    <property type="protein sequence ID" value="KIO32979.1"/>
    <property type="molecule type" value="Genomic_DNA"/>
</dbReference>
<dbReference type="HOGENOM" id="CLU_010595_5_2_1"/>
<dbReference type="OrthoDB" id="2013972at2759"/>
<protein>
    <recommendedName>
        <fullName evidence="4">Methyltransferase domain-containing protein</fullName>
    </recommendedName>
</protein>
<sequence length="343" mass="38699">MDDYLERGSDSDSRAGSIFPNPSEDRYLILQEIFGRKINSTNEHYMLPADVPEHKRLDIQHEMLKQKLGGLYPREVASDVRRMMSRQRSENESPPAALDIGTGSGSWAIDMARQFPDAEITGMDIVPANSNHEIPPNCSFECDDANLGFGHYPKCFDIVHARGISSGISNHPKFIKDVWDILRPGGLFLTIEGNVGLFNKDFEPITTTDENHPDFSWMQVMMLSAREAQINRGSTVGAGTKTIGWIDEMGEVWRNKGHFAFYIPVGPWEEPATSKERFIGTLMRENALKFLGAVKPLLLSNGVPQEIVDHWNVMAEDELSNGRTKTYTRWACTWAFKTITDEE</sequence>
<dbReference type="CDD" id="cd02440">
    <property type="entry name" value="AdoMet_MTases"/>
    <property type="match status" value="1"/>
</dbReference>
<dbReference type="Pfam" id="PF13489">
    <property type="entry name" value="Methyltransf_23"/>
    <property type="match status" value="1"/>
</dbReference>
<evidence type="ECO:0000313" key="3">
    <source>
        <dbReference type="Proteomes" id="UP000054248"/>
    </source>
</evidence>
<dbReference type="InterPro" id="IPR029063">
    <property type="entry name" value="SAM-dependent_MTases_sf"/>
</dbReference>
<dbReference type="STRING" id="1051891.A0A0C3QW07"/>
<reference evidence="2 3" key="1">
    <citation type="submission" date="2014-04" db="EMBL/GenBank/DDBJ databases">
        <authorList>
            <consortium name="DOE Joint Genome Institute"/>
            <person name="Kuo A."/>
            <person name="Girlanda M."/>
            <person name="Perotto S."/>
            <person name="Kohler A."/>
            <person name="Nagy L.G."/>
            <person name="Floudas D."/>
            <person name="Copeland A."/>
            <person name="Barry K.W."/>
            <person name="Cichocki N."/>
            <person name="Veneault-Fourrey C."/>
            <person name="LaButti K."/>
            <person name="Lindquist E.A."/>
            <person name="Lipzen A."/>
            <person name="Lundell T."/>
            <person name="Morin E."/>
            <person name="Murat C."/>
            <person name="Sun H."/>
            <person name="Tunlid A."/>
            <person name="Henrissat B."/>
            <person name="Grigoriev I.V."/>
            <person name="Hibbett D.S."/>
            <person name="Martin F."/>
            <person name="Nordberg H.P."/>
            <person name="Cantor M.N."/>
            <person name="Hua S.X."/>
        </authorList>
    </citation>
    <scope>NUCLEOTIDE SEQUENCE [LARGE SCALE GENOMIC DNA]</scope>
    <source>
        <strain evidence="2 3">MUT 4182</strain>
    </source>
</reference>
<proteinExistence type="predicted"/>
<evidence type="ECO:0000256" key="1">
    <source>
        <dbReference type="SAM" id="MobiDB-lite"/>
    </source>
</evidence>
<dbReference type="AlphaFoldDB" id="A0A0C3QW07"/>
<reference evidence="3" key="2">
    <citation type="submission" date="2015-01" db="EMBL/GenBank/DDBJ databases">
        <title>Evolutionary Origins and Diversification of the Mycorrhizal Mutualists.</title>
        <authorList>
            <consortium name="DOE Joint Genome Institute"/>
            <consortium name="Mycorrhizal Genomics Consortium"/>
            <person name="Kohler A."/>
            <person name="Kuo A."/>
            <person name="Nagy L.G."/>
            <person name="Floudas D."/>
            <person name="Copeland A."/>
            <person name="Barry K.W."/>
            <person name="Cichocki N."/>
            <person name="Veneault-Fourrey C."/>
            <person name="LaButti K."/>
            <person name="Lindquist E.A."/>
            <person name="Lipzen A."/>
            <person name="Lundell T."/>
            <person name="Morin E."/>
            <person name="Murat C."/>
            <person name="Riley R."/>
            <person name="Ohm R."/>
            <person name="Sun H."/>
            <person name="Tunlid A."/>
            <person name="Henrissat B."/>
            <person name="Grigoriev I.V."/>
            <person name="Hibbett D.S."/>
            <person name="Martin F."/>
        </authorList>
    </citation>
    <scope>NUCLEOTIDE SEQUENCE [LARGE SCALE GENOMIC DNA]</scope>
    <source>
        <strain evidence="3">MUT 4182</strain>
    </source>
</reference>
<dbReference type="PANTHER" id="PTHR43591">
    <property type="entry name" value="METHYLTRANSFERASE"/>
    <property type="match status" value="1"/>
</dbReference>
<evidence type="ECO:0008006" key="4">
    <source>
        <dbReference type="Google" id="ProtNLM"/>
    </source>
</evidence>
<feature type="region of interest" description="Disordered" evidence="1">
    <location>
        <begin position="1"/>
        <end position="21"/>
    </location>
</feature>
<dbReference type="PANTHER" id="PTHR43591:SF24">
    <property type="entry name" value="2-METHOXY-6-POLYPRENYL-1,4-BENZOQUINOL METHYLASE, MITOCHONDRIAL"/>
    <property type="match status" value="1"/>
</dbReference>
<dbReference type="SUPFAM" id="SSF53335">
    <property type="entry name" value="S-adenosyl-L-methionine-dependent methyltransferases"/>
    <property type="match status" value="1"/>
</dbReference>
<keyword evidence="3" id="KW-1185">Reference proteome</keyword>
<evidence type="ECO:0000313" key="2">
    <source>
        <dbReference type="EMBL" id="KIO32979.1"/>
    </source>
</evidence>
<gene>
    <name evidence="2" type="ORF">M407DRAFT_91164</name>
</gene>
<dbReference type="Gene3D" id="3.40.50.150">
    <property type="entry name" value="Vaccinia Virus protein VP39"/>
    <property type="match status" value="1"/>
</dbReference>